<comment type="caution">
    <text evidence="1">The sequence shown here is derived from an EMBL/GenBank/DDBJ whole genome shotgun (WGS) entry which is preliminary data.</text>
</comment>
<gene>
    <name evidence="1" type="ORF">SNEC2469_LOCUS25315</name>
</gene>
<proteinExistence type="predicted"/>
<accession>A0A812ZVA8</accession>
<sequence length="298" mass="33788">DLTRLLASQVEYSLCFPRSKIWEQRCFDAFFNCGSRNSDNFAEQFRRAICDDEESEIIHPSHIYGTCDVLAVSRVNTRRSSEPRIVPRQPDTDFLGLECRPQALEDACEKKGKQKVSKIVPWACPAGRAGLANTRLILDICSEMWEHTFVKSKGIKDTVEMPLSNMTTMDKRTSYPVESFTQVNKYQRRCTMHSLAYCRTDEYGTKRIALGGRAFTFPDLVKGLGEAIKDVRGKKVIVSMNINRPRTKCNRKIGAGVKSNSEMIDTLLSKINIKQNPGEAHVKEGPVWQQEYVDGAHN</sequence>
<reference evidence="1" key="1">
    <citation type="submission" date="2021-02" db="EMBL/GenBank/DDBJ databases">
        <authorList>
            <person name="Dougan E. K."/>
            <person name="Rhodes N."/>
            <person name="Thang M."/>
            <person name="Chan C."/>
        </authorList>
    </citation>
    <scope>NUCLEOTIDE SEQUENCE</scope>
</reference>
<name>A0A812ZVA8_9DINO</name>
<dbReference type="AlphaFoldDB" id="A0A812ZVA8"/>
<dbReference type="EMBL" id="CAJNJA010049767">
    <property type="protein sequence ID" value="CAE7838448.1"/>
    <property type="molecule type" value="Genomic_DNA"/>
</dbReference>
<keyword evidence="2" id="KW-1185">Reference proteome</keyword>
<evidence type="ECO:0000313" key="1">
    <source>
        <dbReference type="EMBL" id="CAE7838448.1"/>
    </source>
</evidence>
<evidence type="ECO:0000313" key="2">
    <source>
        <dbReference type="Proteomes" id="UP000601435"/>
    </source>
</evidence>
<organism evidence="1 2">
    <name type="scientific">Symbiodinium necroappetens</name>
    <dbReference type="NCBI Taxonomy" id="1628268"/>
    <lineage>
        <taxon>Eukaryota</taxon>
        <taxon>Sar</taxon>
        <taxon>Alveolata</taxon>
        <taxon>Dinophyceae</taxon>
        <taxon>Suessiales</taxon>
        <taxon>Symbiodiniaceae</taxon>
        <taxon>Symbiodinium</taxon>
    </lineage>
</organism>
<dbReference type="Proteomes" id="UP000601435">
    <property type="component" value="Unassembled WGS sequence"/>
</dbReference>
<feature type="non-terminal residue" evidence="1">
    <location>
        <position position="1"/>
    </location>
</feature>
<protein>
    <submittedName>
        <fullName evidence="1">Uncharacterized protein</fullName>
    </submittedName>
</protein>